<sequence length="335" mass="34812">MQGGPCTTIHNAGKNVSKKFARNILVAAIAVAALSAGFPGPAAAATAPLSHAHIAEHFDLAGGQMPENIVREPNGSLDVSFSAARQIAQVTRHGAVRVLATLPAPADGGVHTPALGFPLVTGLVRDAHGTLYFLYATGTSDLTGVWRLTPGGTPQRIAALPADGLPNGLALDDHRLYVTDSVRGVIWRVPTSGGDATVWASGNELASTGFLGANGLKVHNGAVWASNMDKGTVLRFPLKRNGTAGPAEIMADQLPGIDDFDFIGHSDRILAALDQSDQVALVEPDGTHTIVLSAQDGLQNPTALAVRGDTVYVTSAAYLTRQDPNLLTARIQPHC</sequence>
<proteinExistence type="predicted"/>
<evidence type="ECO:0000313" key="2">
    <source>
        <dbReference type="EMBL" id="MFI9103512.1"/>
    </source>
</evidence>
<feature type="chain" id="PRO_5045223550" evidence="1">
    <location>
        <begin position="45"/>
        <end position="335"/>
    </location>
</feature>
<gene>
    <name evidence="2" type="ORF">ACIGXA_23600</name>
</gene>
<dbReference type="RefSeq" id="WP_399652658.1">
    <property type="nucleotide sequence ID" value="NZ_JBITYG010000007.1"/>
</dbReference>
<name>A0ABW8CCF6_9ACTN</name>
<dbReference type="Gene3D" id="2.120.10.30">
    <property type="entry name" value="TolB, C-terminal domain"/>
    <property type="match status" value="1"/>
</dbReference>
<dbReference type="InterPro" id="IPR011042">
    <property type="entry name" value="6-blade_b-propeller_TolB-like"/>
</dbReference>
<keyword evidence="3" id="KW-1185">Reference proteome</keyword>
<dbReference type="PANTHER" id="PTHR42060:SF1">
    <property type="entry name" value="NHL REPEAT-CONTAINING PROTEIN"/>
    <property type="match status" value="1"/>
</dbReference>
<dbReference type="PANTHER" id="PTHR42060">
    <property type="entry name" value="NHL REPEAT-CONTAINING PROTEIN-RELATED"/>
    <property type="match status" value="1"/>
</dbReference>
<feature type="signal peptide" evidence="1">
    <location>
        <begin position="1"/>
        <end position="44"/>
    </location>
</feature>
<accession>A0ABW8CCF6</accession>
<comment type="caution">
    <text evidence="2">The sequence shown here is derived from an EMBL/GenBank/DDBJ whole genome shotgun (WGS) entry which is preliminary data.</text>
</comment>
<dbReference type="Proteomes" id="UP001614394">
    <property type="component" value="Unassembled WGS sequence"/>
</dbReference>
<dbReference type="EMBL" id="JBITYG010000007">
    <property type="protein sequence ID" value="MFI9103512.1"/>
    <property type="molecule type" value="Genomic_DNA"/>
</dbReference>
<dbReference type="InterPro" id="IPR052998">
    <property type="entry name" value="Hetero-Diels-Alderase-like"/>
</dbReference>
<evidence type="ECO:0000313" key="3">
    <source>
        <dbReference type="Proteomes" id="UP001614394"/>
    </source>
</evidence>
<organism evidence="2 3">
    <name type="scientific">Streptomyces fildesensis</name>
    <dbReference type="NCBI Taxonomy" id="375757"/>
    <lineage>
        <taxon>Bacteria</taxon>
        <taxon>Bacillati</taxon>
        <taxon>Actinomycetota</taxon>
        <taxon>Actinomycetes</taxon>
        <taxon>Kitasatosporales</taxon>
        <taxon>Streptomycetaceae</taxon>
        <taxon>Streptomyces</taxon>
    </lineage>
</organism>
<protein>
    <submittedName>
        <fullName evidence="2">SMP-30/gluconolactonase/LRE family protein</fullName>
    </submittedName>
</protein>
<dbReference type="SUPFAM" id="SSF63829">
    <property type="entry name" value="Calcium-dependent phosphotriesterase"/>
    <property type="match status" value="1"/>
</dbReference>
<keyword evidence="1" id="KW-0732">Signal</keyword>
<evidence type="ECO:0000256" key="1">
    <source>
        <dbReference type="SAM" id="SignalP"/>
    </source>
</evidence>
<reference evidence="2 3" key="1">
    <citation type="submission" date="2024-10" db="EMBL/GenBank/DDBJ databases">
        <title>The Natural Products Discovery Center: Release of the First 8490 Sequenced Strains for Exploring Actinobacteria Biosynthetic Diversity.</title>
        <authorList>
            <person name="Kalkreuter E."/>
            <person name="Kautsar S.A."/>
            <person name="Yang D."/>
            <person name="Bader C.D."/>
            <person name="Teijaro C.N."/>
            <person name="Fluegel L."/>
            <person name="Davis C.M."/>
            <person name="Simpson J.R."/>
            <person name="Lauterbach L."/>
            <person name="Steele A.D."/>
            <person name="Gui C."/>
            <person name="Meng S."/>
            <person name="Li G."/>
            <person name="Viehrig K."/>
            <person name="Ye F."/>
            <person name="Su P."/>
            <person name="Kiefer A.F."/>
            <person name="Nichols A."/>
            <person name="Cepeda A.J."/>
            <person name="Yan W."/>
            <person name="Fan B."/>
            <person name="Jiang Y."/>
            <person name="Adhikari A."/>
            <person name="Zheng C.-J."/>
            <person name="Schuster L."/>
            <person name="Cowan T.M."/>
            <person name="Smanski M.J."/>
            <person name="Chevrette M.G."/>
            <person name="De Carvalho L.P.S."/>
            <person name="Shen B."/>
        </authorList>
    </citation>
    <scope>NUCLEOTIDE SEQUENCE [LARGE SCALE GENOMIC DNA]</scope>
    <source>
        <strain evidence="2 3">NPDC053399</strain>
    </source>
</reference>